<dbReference type="OrthoDB" id="6270916at2759"/>
<dbReference type="EMBL" id="CVRI01000064">
    <property type="protein sequence ID" value="CRL05246.1"/>
    <property type="molecule type" value="Genomic_DNA"/>
</dbReference>
<feature type="region of interest" description="Disordered" evidence="1">
    <location>
        <begin position="1877"/>
        <end position="1906"/>
    </location>
</feature>
<reference evidence="2 3" key="1">
    <citation type="submission" date="2015-04" db="EMBL/GenBank/DDBJ databases">
        <authorList>
            <person name="Syromyatnikov M.Y."/>
            <person name="Popov V.N."/>
        </authorList>
    </citation>
    <scope>NUCLEOTIDE SEQUENCE [LARGE SCALE GENOMIC DNA]</scope>
</reference>
<feature type="compositionally biased region" description="Polar residues" evidence="1">
    <location>
        <begin position="1733"/>
        <end position="1743"/>
    </location>
</feature>
<dbReference type="STRING" id="568069.A0A1J1J1C3"/>
<feature type="compositionally biased region" description="Polar residues" evidence="1">
    <location>
        <begin position="715"/>
        <end position="727"/>
    </location>
</feature>
<keyword evidence="3" id="KW-1185">Reference proteome</keyword>
<feature type="region of interest" description="Disordered" evidence="1">
    <location>
        <begin position="1647"/>
        <end position="1672"/>
    </location>
</feature>
<feature type="region of interest" description="Disordered" evidence="1">
    <location>
        <begin position="1954"/>
        <end position="1978"/>
    </location>
</feature>
<dbReference type="Proteomes" id="UP000183832">
    <property type="component" value="Unassembled WGS sequence"/>
</dbReference>
<feature type="compositionally biased region" description="Polar residues" evidence="1">
    <location>
        <begin position="1897"/>
        <end position="1906"/>
    </location>
</feature>
<organism evidence="2 3">
    <name type="scientific">Clunio marinus</name>
    <dbReference type="NCBI Taxonomy" id="568069"/>
    <lineage>
        <taxon>Eukaryota</taxon>
        <taxon>Metazoa</taxon>
        <taxon>Ecdysozoa</taxon>
        <taxon>Arthropoda</taxon>
        <taxon>Hexapoda</taxon>
        <taxon>Insecta</taxon>
        <taxon>Pterygota</taxon>
        <taxon>Neoptera</taxon>
        <taxon>Endopterygota</taxon>
        <taxon>Diptera</taxon>
        <taxon>Nematocera</taxon>
        <taxon>Chironomoidea</taxon>
        <taxon>Chironomidae</taxon>
        <taxon>Clunio</taxon>
    </lineage>
</organism>
<feature type="compositionally biased region" description="Polar residues" evidence="1">
    <location>
        <begin position="1336"/>
        <end position="1369"/>
    </location>
</feature>
<feature type="region of interest" description="Disordered" evidence="1">
    <location>
        <begin position="818"/>
        <end position="846"/>
    </location>
</feature>
<accession>A0A1J1J1C3</accession>
<protein>
    <submittedName>
        <fullName evidence="2">CLUMA_CG018177, isoform A</fullName>
    </submittedName>
</protein>
<dbReference type="SUPFAM" id="SSF48371">
    <property type="entry name" value="ARM repeat"/>
    <property type="match status" value="1"/>
</dbReference>
<dbReference type="PANTHER" id="PTHR21696:SF2">
    <property type="entry name" value="PROTEIN UNC-79 HOMOLOG"/>
    <property type="match status" value="1"/>
</dbReference>
<feature type="region of interest" description="Disordered" evidence="1">
    <location>
        <begin position="666"/>
        <end position="727"/>
    </location>
</feature>
<dbReference type="InterPro" id="IPR016024">
    <property type="entry name" value="ARM-type_fold"/>
</dbReference>
<dbReference type="InterPro" id="IPR024855">
    <property type="entry name" value="UNC79"/>
</dbReference>
<feature type="compositionally biased region" description="Acidic residues" evidence="1">
    <location>
        <begin position="699"/>
        <end position="714"/>
    </location>
</feature>
<feature type="compositionally biased region" description="Polar residues" evidence="1">
    <location>
        <begin position="1963"/>
        <end position="1973"/>
    </location>
</feature>
<dbReference type="Pfam" id="PF14776">
    <property type="entry name" value="UNC-79"/>
    <property type="match status" value="1"/>
</dbReference>
<feature type="region of interest" description="Disordered" evidence="1">
    <location>
        <begin position="1684"/>
        <end position="1743"/>
    </location>
</feature>
<feature type="region of interest" description="Disordered" evidence="1">
    <location>
        <begin position="1336"/>
        <end position="1412"/>
    </location>
</feature>
<dbReference type="PANTHER" id="PTHR21696">
    <property type="entry name" value="PROTEIN UNC-79 HOMOLOG"/>
    <property type="match status" value="1"/>
</dbReference>
<feature type="compositionally biased region" description="Pro residues" evidence="1">
    <location>
        <begin position="820"/>
        <end position="829"/>
    </location>
</feature>
<proteinExistence type="predicted"/>
<evidence type="ECO:0000313" key="2">
    <source>
        <dbReference type="EMBL" id="CRL05246.1"/>
    </source>
</evidence>
<feature type="compositionally biased region" description="Basic and acidic residues" evidence="1">
    <location>
        <begin position="835"/>
        <end position="846"/>
    </location>
</feature>
<evidence type="ECO:0000313" key="3">
    <source>
        <dbReference type="Proteomes" id="UP000183832"/>
    </source>
</evidence>
<feature type="compositionally biased region" description="Basic and acidic residues" evidence="1">
    <location>
        <begin position="666"/>
        <end position="683"/>
    </location>
</feature>
<evidence type="ECO:0000256" key="1">
    <source>
        <dbReference type="SAM" id="MobiDB-lite"/>
    </source>
</evidence>
<name>A0A1J1J1C3_9DIPT</name>
<gene>
    <name evidence="2" type="ORF">CLUMA_CG018177</name>
</gene>
<sequence>MSFRIQLINMGTRAAAFQAKLRSLHDYHQRLLHNQLPLPSGVDIANTIKYFSQTLLTVLKDVRNSPLDMIKDPDMDMTRMSSYPNLEYQNLYNAICMLIDVTPNIQYGIQMFGKAILQCMGCILPFLDRDLIDNLPYLCASLFSVLPSPLYQDIINYLCYYILPFTITRQGDQESLICQSSASVSSVIMFVFQYSNNPAHHCQLLECLMTLKHNVVKDLLCVIAYGTSSSRSVAAKLLFYYWPAFNADLFDRKVLLVKFNNDLMPFVCQRDHCTSTGNAEASKVCYDHNVSILHSNENPPPLYCCIECANAIHREHPNITFKDMIHPMQQVSMICENKNCRSSDKSAFSICFSTECISYNGNHPIRYCNQCHLNRHNAKRGVDHVYHRSLLPAWQMDLESSGYMIEAVVSLLREAKPLNLDLSKDTTTTEGRTHDNISLEDRQQLGKYGIWLLVGRCSPTVDTPVEILGRLLNMLFHWFHITAYSSESGVESTLEKLKIDHVCGWLKEIAESHNKEFISCLLPHPPEYSRVGGHWDTLASRTQHLKEGLQRLICLVPYEVITQEIWETVMPHWMEAITNDVPEKELPELKIVLRKILDPLGFDAKAMYNFITIRFEKTTAKVQMQALHWLQVLTRLEILIPLQQLFTMFVDGVRIMKHGVQHDINMKDKDAKGKQTVGKEKELLGQPAPPRRSSISPVVEDESISDSAISDDEQTPASRPSQQFSTDSENNLTCCILMLDILLKQMELQDVEQHQGINTSVCENVCRLLKCMVTATAGIKTIGPGSHVCSEKIECLICEAFVMWHQLATKIVQFMAPRNPIRPPDPPPEIETFDDEKIPDDKDHKRDRDVSFSMAALPIPLGPLGGLSSLAGPVPVAAPIQEQQPFSIGNVLMNEHEKDIAKFIQATDEIMTATVETVSDQLDLDLAAMMPSEKVVTAVARSVTLSDADVAQATVQIARPSIVGADQDSADNPNLSSDESSDGDFWHTSVGKFKFSIDQLPQTLQFIHQLLTELPSIDKPEILYQVIQCLNVLVLHGDAFTKASRDHRGFFIWCQENLLIRNLWECCNSENSHICQVGVPLLLHCITLPVGSDTFWKVLQEFFNHTDWRVRFQAVERVTVIARFMDSTPLRTEVNLQAALATAFCHLIASMDDINVYVAQRATLYLGTIHDSAIRALLYCLESQFDMFIVDRPVVLQSVYQLHNSLSDRKILTWDFFLSRFDTLFIEAQVNLEKNGDLAYLRDLRNSENGSEILTSKISKAREALSQSSESSGSRKMIKTLSASFGKWQYKRTMSAPANITPRQESKIEKEKIYNRQISAPLLKRKTSRFGLGQFLSGNTNHAHTNHASSPNHSHQNLQIASTTGNNLNHLHPNKYNHHLSPYPPSSPALTPHSPTSHHFHFQQPPSSPMHHQTPFAHHAGVATDGHIGGGYDDVNFSGNLFRVIDLEESTDKETIHLLIHLLMQFMSRPDLAFPTEEKPTCRLMAIVLKHIYLLLGFNQNERMFQFSSARIRCSSVFNSFMANLPQFMDQNHEMGANESLFNFIVQLLIYAPYPNNTIPATFEVMQNTSYSLWFLEIQVRRNWLMTLLVILYKYNLNTIPEPLLSSLIRIVMISLEGQFHQCRRIPTTILVQDLPRRPDLNQSFGAEADEREPGSLSHAKQSSQLRKLHDSSIECDETESELVAIPESDLSDSTLQGSIDGGMSDDLPPLKSDVVKKKKDSYDDSRKPQKSVPKSQSVETTKSLSEGVRMMFSSAILSPPVNVQKAIVVTQSSTVKPVQSAAKDICPSSTSQMVANVANSQFRTARAVAGEKQKAIVTPQNGSISHQNSSSVPRALGRQQRIIDTNGIQQSSSSGLDDMKKGQSAYIRAIERKSNYYGSPESPLSKMDIMSPPETDLSTDGTETLLSPSSMKLEIPTPERLLPIGNMGKESVSSLVDRVREVLSIPDISHLKSQDHLDRSNDTTPPNSSRATSPRKLTKQVALIESPPSANAAEIAQSIIKKSDPKNELNVREEKRQTFQKVGPYQSTDGRLRYAGSWAPPQLYDDEFDEEEECSIRASYVSIDTKPSAFRVGDDCMNERCSECGALREQYTDEELGLFIVLLGTFIHREPALAVPFLPDILVLVSKVATHHTFAWQYESNTHLPGGSQSVAHQFIRCVLHQLAPNGVFYQIFLTQNPENIRQKFFKCVALALLDFVELNVASPVHLLMESLNNKKTLPVDMPIIMRNLSEYLHCLPIEALSVPIWSSAVQGIEQLFRRIIFILPSLDEAENLLNIMVSVLKMPSLPKGILEPFSKVFSFAIQNLHLKHKVVHELCCLNSRAFSKERDKYQLARQIAFELVQSLKFKTNIPDHNLLLLVGVILQDLGGSLPRGTVDGLPTNPPMFTNNTADCMRQYLNDVLEFLADFHTLSKIKNFKNGSQSTGLSEDTLGGVLKGSISQYLALEMSRGNSKENRAVGRYLPWLYNAPTTLQQGPKEFTECVSHMRLLSWLLMGSLTHTALQTHRRDHIGQQHHPAHFHLQQQTTHAMAMPIQQDASCHIADHIQTIFTGFVEQSKTSILHMSSLFHAFTLCQLWTVYLEKISVYSNDSVTTSILFEFWVKVTPCLLQLVSHSKLSEMVNLHFLSLLEALKETRSTILSKLLPLWSPLLSSKNLSGTLHVRLQNCRDVAPNPEEVDLHASEALLKWLQRLQFKMAQIELQSSQATTQFYSI</sequence>